<dbReference type="PANTHER" id="PTHR10724">
    <property type="entry name" value="30S RIBOSOMAL PROTEIN S1"/>
    <property type="match status" value="1"/>
</dbReference>
<dbReference type="InterPro" id="IPR050437">
    <property type="entry name" value="Ribos_protein_bS1-like"/>
</dbReference>
<evidence type="ECO:0000313" key="3">
    <source>
        <dbReference type="Proteomes" id="UP000283633"/>
    </source>
</evidence>
<feature type="domain" description="S1 motif" evidence="1">
    <location>
        <begin position="7"/>
        <end position="76"/>
    </location>
</feature>
<protein>
    <submittedName>
        <fullName evidence="2">S1 RNA-binding domain-containing protein</fullName>
    </submittedName>
</protein>
<dbReference type="Pfam" id="PF00575">
    <property type="entry name" value="S1"/>
    <property type="match status" value="1"/>
</dbReference>
<dbReference type="PANTHER" id="PTHR10724:SF10">
    <property type="entry name" value="S1 RNA-BINDING DOMAIN-CONTAINING PROTEIN 1"/>
    <property type="match status" value="1"/>
</dbReference>
<comment type="caution">
    <text evidence="2">The sequence shown here is derived from an EMBL/GenBank/DDBJ whole genome shotgun (WGS) entry which is preliminary data.</text>
</comment>
<dbReference type="GO" id="GO:0003729">
    <property type="term" value="F:mRNA binding"/>
    <property type="evidence" value="ECO:0007669"/>
    <property type="project" value="TreeGrafter"/>
</dbReference>
<accession>A0A3R8LIK6</accession>
<evidence type="ECO:0000313" key="2">
    <source>
        <dbReference type="EMBL" id="RRK09532.1"/>
    </source>
</evidence>
<dbReference type="InterPro" id="IPR003029">
    <property type="entry name" value="S1_domain"/>
</dbReference>
<dbReference type="AlphaFoldDB" id="A0A3R8LIK6"/>
<dbReference type="SUPFAM" id="SSF50249">
    <property type="entry name" value="Nucleic acid-binding proteins"/>
    <property type="match status" value="1"/>
</dbReference>
<reference evidence="2 3" key="1">
    <citation type="submission" date="2018-08" db="EMBL/GenBank/DDBJ databases">
        <title>Genome Lactobacillus garii FI11369.</title>
        <authorList>
            <person name="Diaz M."/>
            <person name="Narbad A."/>
        </authorList>
    </citation>
    <scope>NUCLEOTIDE SEQUENCE [LARGE SCALE GENOMIC DNA]</scope>
    <source>
        <strain evidence="2 3">FI11369</strain>
    </source>
</reference>
<dbReference type="RefSeq" id="WP_125073145.1">
    <property type="nucleotide sequence ID" value="NZ_QWZQ01000050.1"/>
</dbReference>
<organism evidence="2 3">
    <name type="scientific">Lactiplantibacillus garii</name>
    <dbReference type="NCBI Taxonomy" id="2306423"/>
    <lineage>
        <taxon>Bacteria</taxon>
        <taxon>Bacillati</taxon>
        <taxon>Bacillota</taxon>
        <taxon>Bacilli</taxon>
        <taxon>Lactobacillales</taxon>
        <taxon>Lactobacillaceae</taxon>
        <taxon>Lactiplantibacillus</taxon>
    </lineage>
</organism>
<dbReference type="Gene3D" id="2.40.50.140">
    <property type="entry name" value="Nucleic acid-binding proteins"/>
    <property type="match status" value="1"/>
</dbReference>
<dbReference type="EMBL" id="QWZQ01000050">
    <property type="protein sequence ID" value="RRK09532.1"/>
    <property type="molecule type" value="Genomic_DNA"/>
</dbReference>
<proteinExistence type="predicted"/>
<evidence type="ECO:0000259" key="1">
    <source>
        <dbReference type="PROSITE" id="PS50126"/>
    </source>
</evidence>
<name>A0A3R8LIK6_9LACO</name>
<dbReference type="PROSITE" id="PS50126">
    <property type="entry name" value="S1"/>
    <property type="match status" value="1"/>
</dbReference>
<keyword evidence="3" id="KW-1185">Reference proteome</keyword>
<dbReference type="OrthoDB" id="9810507at2"/>
<dbReference type="GO" id="GO:0006412">
    <property type="term" value="P:translation"/>
    <property type="evidence" value="ECO:0007669"/>
    <property type="project" value="TreeGrafter"/>
</dbReference>
<dbReference type="InterPro" id="IPR012340">
    <property type="entry name" value="NA-bd_OB-fold"/>
</dbReference>
<dbReference type="NCBIfam" id="NF040579">
    <property type="entry name" value="S1_dom_CvfD"/>
    <property type="match status" value="1"/>
</dbReference>
<sequence>MSNYRIGMQVHGRVTGIQPYGAFVTLDAEHQGLIHISECHEGYVKSVADYLKVGQTVDVVILDIDEYTGKISLSLRCVENRPRHTTNDLEIYKTFRHKHFWTNRHVHAGFEPIANHLDGWINDSLHRLDAKEPTQ</sequence>
<dbReference type="GO" id="GO:0003735">
    <property type="term" value="F:structural constituent of ribosome"/>
    <property type="evidence" value="ECO:0007669"/>
    <property type="project" value="TreeGrafter"/>
</dbReference>
<gene>
    <name evidence="2" type="ORF">D1831_12100</name>
</gene>
<dbReference type="Proteomes" id="UP000283633">
    <property type="component" value="Unassembled WGS sequence"/>
</dbReference>
<dbReference type="SMART" id="SM00316">
    <property type="entry name" value="S1"/>
    <property type="match status" value="1"/>
</dbReference>